<keyword evidence="4" id="KW-1185">Reference proteome</keyword>
<protein>
    <recommendedName>
        <fullName evidence="5">Peptidase S1 domain-containing protein</fullName>
    </recommendedName>
</protein>
<name>A0A927GZE1_9BACL</name>
<comment type="caution">
    <text evidence="3">The sequence shown here is derived from an EMBL/GenBank/DDBJ whole genome shotgun (WGS) entry which is preliminary data.</text>
</comment>
<dbReference type="EMBL" id="JACXJA010000015">
    <property type="protein sequence ID" value="MBD2862891.1"/>
    <property type="molecule type" value="Genomic_DNA"/>
</dbReference>
<dbReference type="SUPFAM" id="SSF50494">
    <property type="entry name" value="Trypsin-like serine proteases"/>
    <property type="match status" value="1"/>
</dbReference>
<dbReference type="Gene3D" id="2.40.10.10">
    <property type="entry name" value="Trypsin-like serine proteases"/>
    <property type="match status" value="2"/>
</dbReference>
<dbReference type="GO" id="GO:0008236">
    <property type="term" value="F:serine-type peptidase activity"/>
    <property type="evidence" value="ECO:0007669"/>
    <property type="project" value="UniProtKB-KW"/>
</dbReference>
<gene>
    <name evidence="3" type="ORF">IDH45_12945</name>
</gene>
<reference evidence="3" key="1">
    <citation type="submission" date="2020-09" db="EMBL/GenBank/DDBJ databases">
        <title>A novel bacterium of genus Paenibacillus, isolated from South China Sea.</title>
        <authorList>
            <person name="Huang H."/>
            <person name="Mo K."/>
            <person name="Hu Y."/>
        </authorList>
    </citation>
    <scope>NUCLEOTIDE SEQUENCE</scope>
    <source>
        <strain evidence="3">IB182363</strain>
    </source>
</reference>
<accession>A0A927GZE1</accession>
<keyword evidence="1" id="KW-0645">Protease</keyword>
<evidence type="ECO:0000313" key="4">
    <source>
        <dbReference type="Proteomes" id="UP000639396"/>
    </source>
</evidence>
<keyword evidence="1" id="KW-0720">Serine protease</keyword>
<organism evidence="3 4">
    <name type="scientific">Paenibacillus oceani</name>
    <dbReference type="NCBI Taxonomy" id="2772510"/>
    <lineage>
        <taxon>Bacteria</taxon>
        <taxon>Bacillati</taxon>
        <taxon>Bacillota</taxon>
        <taxon>Bacilli</taxon>
        <taxon>Bacillales</taxon>
        <taxon>Paenibacillaceae</taxon>
        <taxon>Paenibacillus</taxon>
    </lineage>
</organism>
<dbReference type="Proteomes" id="UP000639396">
    <property type="component" value="Unassembled WGS sequence"/>
</dbReference>
<proteinExistence type="predicted"/>
<keyword evidence="2" id="KW-0732">Signal</keyword>
<sequence length="458" mass="50251">MKMKHHIKAILFTFLLLFVTGSSISFAQDPKIEEGNIIISEQLPLDPQVLLNNALQFRKANGLDITIENLKTLISQKTSYTASEQMTGPITESELSVVIGNSKFRDELPDLEKEIKANYQKYYGGLYLKPGKAVILLTDISNEITSSIARKTPESNRLEFQKVDYTLQQLQQIRDKIASLTDKNVLTSFGIDILKNRVYVSVVNDSKENQDIILNLIDPKYVIFVKTEPIVLNAEDNNKYRPDIPAGAYIGKYTAGDCTVGFYSVINNKNSLVTAGHCDWNGSTATWYQPYDAPFQSNSIGTWAGRTSGDTTVDAGYINLSSHTYVSRYVTHQPSGNVAIGRQQDNVYVGDTVYTRGAKGGTVYTGTVTKTGHSELFPSGSGYNTVSNLVLTTNSSGVVGDSGGFVGLFNWNSSKSRFDYVLVGIHNGTKPSTPPSQFFSPLGSIKSALGITDVFLDN</sequence>
<dbReference type="AlphaFoldDB" id="A0A927GZE1"/>
<feature type="signal peptide" evidence="2">
    <location>
        <begin position="1"/>
        <end position="27"/>
    </location>
</feature>
<evidence type="ECO:0000313" key="3">
    <source>
        <dbReference type="EMBL" id="MBD2862891.1"/>
    </source>
</evidence>
<dbReference type="InterPro" id="IPR009003">
    <property type="entry name" value="Peptidase_S1_PA"/>
</dbReference>
<evidence type="ECO:0000256" key="1">
    <source>
        <dbReference type="ARBA" id="ARBA00022825"/>
    </source>
</evidence>
<dbReference type="RefSeq" id="WP_190928189.1">
    <property type="nucleotide sequence ID" value="NZ_JACXJA010000015.1"/>
</dbReference>
<evidence type="ECO:0000256" key="2">
    <source>
        <dbReference type="SAM" id="SignalP"/>
    </source>
</evidence>
<keyword evidence="1" id="KW-0378">Hydrolase</keyword>
<evidence type="ECO:0008006" key="5">
    <source>
        <dbReference type="Google" id="ProtNLM"/>
    </source>
</evidence>
<dbReference type="InterPro" id="IPR043504">
    <property type="entry name" value="Peptidase_S1_PA_chymotrypsin"/>
</dbReference>
<feature type="chain" id="PRO_5038058920" description="Peptidase S1 domain-containing protein" evidence="2">
    <location>
        <begin position="28"/>
        <end position="458"/>
    </location>
</feature>